<evidence type="ECO:0000256" key="2">
    <source>
        <dbReference type="ARBA" id="ARBA00022692"/>
    </source>
</evidence>
<feature type="transmembrane region" description="Helical" evidence="5">
    <location>
        <begin position="231"/>
        <end position="248"/>
    </location>
</feature>
<keyword evidence="4 5" id="KW-0472">Membrane</keyword>
<dbReference type="PANTHER" id="PTHR37422">
    <property type="entry name" value="TEICHURONIC ACID BIOSYNTHESIS PROTEIN TUAE"/>
    <property type="match status" value="1"/>
</dbReference>
<comment type="subcellular location">
    <subcellularLocation>
        <location evidence="1">Membrane</location>
        <topology evidence="1">Multi-pass membrane protein</topology>
    </subcellularLocation>
</comment>
<feature type="transmembrane region" description="Helical" evidence="5">
    <location>
        <begin position="51"/>
        <end position="68"/>
    </location>
</feature>
<keyword evidence="2 5" id="KW-0812">Transmembrane</keyword>
<keyword evidence="3 5" id="KW-1133">Transmembrane helix</keyword>
<evidence type="ECO:0000313" key="8">
    <source>
        <dbReference type="Proteomes" id="UP000576821"/>
    </source>
</evidence>
<feature type="transmembrane region" description="Helical" evidence="5">
    <location>
        <begin position="376"/>
        <end position="392"/>
    </location>
</feature>
<feature type="transmembrane region" description="Helical" evidence="5">
    <location>
        <begin position="187"/>
        <end position="204"/>
    </location>
</feature>
<evidence type="ECO:0000256" key="1">
    <source>
        <dbReference type="ARBA" id="ARBA00004141"/>
    </source>
</evidence>
<gene>
    <name evidence="7" type="ORF">FHS54_000837</name>
</gene>
<dbReference type="AlphaFoldDB" id="A0A846M456"/>
<dbReference type="InterPro" id="IPR007016">
    <property type="entry name" value="O-antigen_ligase-rel_domated"/>
</dbReference>
<feature type="transmembrane region" description="Helical" evidence="5">
    <location>
        <begin position="398"/>
        <end position="414"/>
    </location>
</feature>
<evidence type="ECO:0000259" key="6">
    <source>
        <dbReference type="Pfam" id="PF04932"/>
    </source>
</evidence>
<dbReference type="RefSeq" id="WP_167302494.1">
    <property type="nucleotide sequence ID" value="NZ_JAASQR010000001.1"/>
</dbReference>
<dbReference type="EMBL" id="JAASQR010000001">
    <property type="protein sequence ID" value="NIJ15888.1"/>
    <property type="molecule type" value="Genomic_DNA"/>
</dbReference>
<protein>
    <recommendedName>
        <fullName evidence="6">O-antigen ligase-related domain-containing protein</fullName>
    </recommendedName>
</protein>
<name>A0A846M456_9SPHN</name>
<feature type="transmembrane region" description="Helical" evidence="5">
    <location>
        <begin position="255"/>
        <end position="275"/>
    </location>
</feature>
<feature type="transmembrane region" description="Helical" evidence="5">
    <location>
        <begin position="209"/>
        <end position="225"/>
    </location>
</feature>
<sequence length="439" mass="47623">MTISATTPGIPHGPLSGTSMAGDKWDSIARYSLLASIFMSGWFLLRVGTVNFTFSDAALLICLIITAARGRLGAMPFGSLTPFWVTGLAMMLGGLFIGSIMNGDPLRWVNIALQYSVSFLLIPMVLMQQDDQARRIGPLLFMLGIVLSQIIGITVTLLFTPSDTLPWLGTGFYTGNLRLGSLSGEPNSNGAVISFAIPMLLYAVRQRLISLYLALACLLLLVWGLLLTASFTGFTATLLTVFVCLLLLGGFRYIAGLAVVMGAAFALFIASGAPLPKAFQERVGNAVESGDLTQAGTFTGRSELIKEAWTFTEQYSVIGMGVDRYRELSAHDNPVHNLYLLIWNEGGIIAFTGLILLLSLLCLMAVGGLRDRERGAPAIAVLLVFLIYTLSYPHMYSRMWVMPVMIMLALLYGPRRAADTPRGQYIYSTPAGPQQMPSF</sequence>
<evidence type="ECO:0000256" key="3">
    <source>
        <dbReference type="ARBA" id="ARBA00022989"/>
    </source>
</evidence>
<dbReference type="Pfam" id="PF04932">
    <property type="entry name" value="Wzy_C"/>
    <property type="match status" value="1"/>
</dbReference>
<dbReference type="InterPro" id="IPR051533">
    <property type="entry name" value="WaaL-like"/>
</dbReference>
<dbReference type="GO" id="GO:0016020">
    <property type="term" value="C:membrane"/>
    <property type="evidence" value="ECO:0007669"/>
    <property type="project" value="UniProtKB-SubCell"/>
</dbReference>
<feature type="transmembrane region" description="Helical" evidence="5">
    <location>
        <begin position="80"/>
        <end position="101"/>
    </location>
</feature>
<feature type="transmembrane region" description="Helical" evidence="5">
    <location>
        <begin position="107"/>
        <end position="127"/>
    </location>
</feature>
<dbReference type="Proteomes" id="UP000576821">
    <property type="component" value="Unassembled WGS sequence"/>
</dbReference>
<comment type="caution">
    <text evidence="7">The sequence shown here is derived from an EMBL/GenBank/DDBJ whole genome shotgun (WGS) entry which is preliminary data.</text>
</comment>
<organism evidence="7 8">
    <name type="scientific">Sphingobium vermicomposti</name>
    <dbReference type="NCBI Taxonomy" id="529005"/>
    <lineage>
        <taxon>Bacteria</taxon>
        <taxon>Pseudomonadati</taxon>
        <taxon>Pseudomonadota</taxon>
        <taxon>Alphaproteobacteria</taxon>
        <taxon>Sphingomonadales</taxon>
        <taxon>Sphingomonadaceae</taxon>
        <taxon>Sphingobium</taxon>
    </lineage>
</organism>
<feature type="domain" description="O-antigen ligase-related" evidence="6">
    <location>
        <begin position="217"/>
        <end position="354"/>
    </location>
</feature>
<keyword evidence="8" id="KW-1185">Reference proteome</keyword>
<evidence type="ECO:0000256" key="5">
    <source>
        <dbReference type="SAM" id="Phobius"/>
    </source>
</evidence>
<feature type="transmembrane region" description="Helical" evidence="5">
    <location>
        <begin position="348"/>
        <end position="369"/>
    </location>
</feature>
<dbReference type="PANTHER" id="PTHR37422:SF13">
    <property type="entry name" value="LIPOPOLYSACCHARIDE BIOSYNTHESIS PROTEIN PA4999-RELATED"/>
    <property type="match status" value="1"/>
</dbReference>
<evidence type="ECO:0000313" key="7">
    <source>
        <dbReference type="EMBL" id="NIJ15888.1"/>
    </source>
</evidence>
<reference evidence="7 8" key="1">
    <citation type="submission" date="2020-03" db="EMBL/GenBank/DDBJ databases">
        <title>Genomic Encyclopedia of Type Strains, Phase IV (KMG-IV): sequencing the most valuable type-strain genomes for metagenomic binning, comparative biology and taxonomic classification.</title>
        <authorList>
            <person name="Goeker M."/>
        </authorList>
    </citation>
    <scope>NUCLEOTIDE SEQUENCE [LARGE SCALE GENOMIC DNA]</scope>
    <source>
        <strain evidence="7 8">DSM 21299</strain>
    </source>
</reference>
<evidence type="ECO:0000256" key="4">
    <source>
        <dbReference type="ARBA" id="ARBA00023136"/>
    </source>
</evidence>
<feature type="transmembrane region" description="Helical" evidence="5">
    <location>
        <begin position="139"/>
        <end position="159"/>
    </location>
</feature>
<accession>A0A846M456</accession>
<proteinExistence type="predicted"/>